<sequence length="231" mass="26019">MSRSERLLGLLQLLRTYRRPVSGATLAQELGISIRTLYRDIASLQAQGAVIEGEPGLGYILRPGFMLPPIMFSQEEIEALVLGARWVADRGDAELGAAARNVLAKVAAVMPEDLRVTLEAVSLLVGPSKKDAVDQVDAAALRSAIRSERKITIFYNDAASTSTERLIWPFALTFFDQVRVVLAWCEMRQDFRHFRTDRIARLSVESDRYPKRRSALLKEWKTRQGIVRNFD</sequence>
<dbReference type="SUPFAM" id="SSF46785">
    <property type="entry name" value="Winged helix' DNA-binding domain"/>
    <property type="match status" value="1"/>
</dbReference>
<dbReference type="PROSITE" id="PS52050">
    <property type="entry name" value="WYL"/>
    <property type="match status" value="1"/>
</dbReference>
<feature type="domain" description="Helix-turn-helix type 11" evidence="1">
    <location>
        <begin position="6"/>
        <end position="60"/>
    </location>
</feature>
<evidence type="ECO:0000259" key="1">
    <source>
        <dbReference type="Pfam" id="PF08279"/>
    </source>
</evidence>
<comment type="caution">
    <text evidence="3">The sequence shown here is derived from an EMBL/GenBank/DDBJ whole genome shotgun (WGS) entry which is preliminary data.</text>
</comment>
<accession>A0AA42GZN1</accession>
<evidence type="ECO:0000313" key="4">
    <source>
        <dbReference type="Proteomes" id="UP001158087"/>
    </source>
</evidence>
<evidence type="ECO:0000313" key="3">
    <source>
        <dbReference type="EMBL" id="MDH0123013.1"/>
    </source>
</evidence>
<dbReference type="PANTHER" id="PTHR34580">
    <property type="match status" value="1"/>
</dbReference>
<dbReference type="Proteomes" id="UP001158087">
    <property type="component" value="Unassembled WGS sequence"/>
</dbReference>
<dbReference type="InterPro" id="IPR013196">
    <property type="entry name" value="HTH_11"/>
</dbReference>
<organism evidence="3 4">
    <name type="scientific">Brucella intermedia GD04153</name>
    <dbReference type="NCBI Taxonomy" id="2975438"/>
    <lineage>
        <taxon>Bacteria</taxon>
        <taxon>Pseudomonadati</taxon>
        <taxon>Pseudomonadota</taxon>
        <taxon>Alphaproteobacteria</taxon>
        <taxon>Hyphomicrobiales</taxon>
        <taxon>Brucellaceae</taxon>
        <taxon>Brucella/Ochrobactrum group</taxon>
        <taxon>Brucella</taxon>
    </lineage>
</organism>
<dbReference type="InterPro" id="IPR036388">
    <property type="entry name" value="WH-like_DNA-bd_sf"/>
</dbReference>
<dbReference type="PANTHER" id="PTHR34580:SF3">
    <property type="entry name" value="PROTEIN PAFB"/>
    <property type="match status" value="1"/>
</dbReference>
<dbReference type="EMBL" id="JAODYY010000001">
    <property type="protein sequence ID" value="MDH0123013.1"/>
    <property type="molecule type" value="Genomic_DNA"/>
</dbReference>
<feature type="domain" description="WYL" evidence="2">
    <location>
        <begin position="139"/>
        <end position="203"/>
    </location>
</feature>
<reference evidence="3" key="1">
    <citation type="submission" date="2022-09" db="EMBL/GenBank/DDBJ databases">
        <title>Intensive care unit water sources are persistently colonized with multi-drug resistant bacteria and are the site of extensive horizontal gene transfer of antibiotic resistance genes.</title>
        <authorList>
            <person name="Diorio-Toth L."/>
        </authorList>
    </citation>
    <scope>NUCLEOTIDE SEQUENCE</scope>
    <source>
        <strain evidence="3">GD04153</strain>
    </source>
</reference>
<dbReference type="InterPro" id="IPR051534">
    <property type="entry name" value="CBASS_pafABC_assoc_protein"/>
</dbReference>
<proteinExistence type="predicted"/>
<dbReference type="AlphaFoldDB" id="A0AA42GZN1"/>
<dbReference type="Pfam" id="PF13280">
    <property type="entry name" value="WYL"/>
    <property type="match status" value="1"/>
</dbReference>
<dbReference type="Gene3D" id="1.10.10.10">
    <property type="entry name" value="Winged helix-like DNA-binding domain superfamily/Winged helix DNA-binding domain"/>
    <property type="match status" value="1"/>
</dbReference>
<evidence type="ECO:0000259" key="2">
    <source>
        <dbReference type="Pfam" id="PF13280"/>
    </source>
</evidence>
<protein>
    <submittedName>
        <fullName evidence="3">YafY family transcriptional regulator</fullName>
    </submittedName>
</protein>
<dbReference type="InterPro" id="IPR026881">
    <property type="entry name" value="WYL_dom"/>
</dbReference>
<dbReference type="InterPro" id="IPR036390">
    <property type="entry name" value="WH_DNA-bd_sf"/>
</dbReference>
<name>A0AA42GZN1_9HYPH</name>
<gene>
    <name evidence="3" type="ORF">N7376_03315</name>
</gene>
<dbReference type="Pfam" id="PF08279">
    <property type="entry name" value="HTH_11"/>
    <property type="match status" value="1"/>
</dbReference>